<organism evidence="2 3">
    <name type="scientific">Humibacter ginsenosidimutans</name>
    <dbReference type="NCBI Taxonomy" id="2599293"/>
    <lineage>
        <taxon>Bacteria</taxon>
        <taxon>Bacillati</taxon>
        <taxon>Actinomycetota</taxon>
        <taxon>Actinomycetes</taxon>
        <taxon>Micrococcales</taxon>
        <taxon>Microbacteriaceae</taxon>
        <taxon>Humibacter</taxon>
    </lineage>
</organism>
<keyword evidence="1" id="KW-1133">Transmembrane helix</keyword>
<sequence>MYWWGALYLLVPLAGVIGWSIYMIQRSKYRAQERNAELAGSSDLRDVVAQNSEVSRQLLAKLESMDQRLAAVEKTLNDIP</sequence>
<name>A0A5B8M283_9MICO</name>
<evidence type="ECO:0000256" key="1">
    <source>
        <dbReference type="SAM" id="Phobius"/>
    </source>
</evidence>
<dbReference type="OrthoDB" id="5120144at2"/>
<proteinExistence type="predicted"/>
<dbReference type="AlphaFoldDB" id="A0A5B8M283"/>
<dbReference type="EMBL" id="CP042305">
    <property type="protein sequence ID" value="QDZ14064.1"/>
    <property type="molecule type" value="Genomic_DNA"/>
</dbReference>
<dbReference type="KEGG" id="huw:FPZ11_04090"/>
<dbReference type="Proteomes" id="UP000320216">
    <property type="component" value="Chromosome"/>
</dbReference>
<dbReference type="RefSeq" id="WP_146318596.1">
    <property type="nucleotide sequence ID" value="NZ_CP042305.1"/>
</dbReference>
<feature type="transmembrane region" description="Helical" evidence="1">
    <location>
        <begin position="6"/>
        <end position="24"/>
    </location>
</feature>
<accession>A0A5B8M283</accession>
<reference evidence="2 3" key="1">
    <citation type="submission" date="2019-07" db="EMBL/GenBank/DDBJ databases">
        <title>Full genome sequence of Humibacter sp. WJ7-1.</title>
        <authorList>
            <person name="Im W.-T."/>
        </authorList>
    </citation>
    <scope>NUCLEOTIDE SEQUENCE [LARGE SCALE GENOMIC DNA]</scope>
    <source>
        <strain evidence="2 3">WJ7-1</strain>
    </source>
</reference>
<keyword evidence="3" id="KW-1185">Reference proteome</keyword>
<keyword evidence="1" id="KW-0812">Transmembrane</keyword>
<protein>
    <submittedName>
        <fullName evidence="2">Uncharacterized protein</fullName>
    </submittedName>
</protein>
<gene>
    <name evidence="2" type="ORF">FPZ11_04090</name>
</gene>
<evidence type="ECO:0000313" key="3">
    <source>
        <dbReference type="Proteomes" id="UP000320216"/>
    </source>
</evidence>
<evidence type="ECO:0000313" key="2">
    <source>
        <dbReference type="EMBL" id="QDZ14064.1"/>
    </source>
</evidence>
<keyword evidence="1" id="KW-0472">Membrane</keyword>